<dbReference type="PANTHER" id="PTHR44472">
    <property type="entry name" value="DDB1- AND CUL4-ASSOCIATED FACTOR 4-RELATED"/>
    <property type="match status" value="1"/>
</dbReference>
<reference evidence="3 4" key="1">
    <citation type="journal article" date="2016" name="Proc. Natl. Acad. Sci. U.S.A.">
        <title>Lipid metabolic changes in an early divergent fungus govern the establishment of a mutualistic symbiosis with endobacteria.</title>
        <authorList>
            <person name="Lastovetsky O.A."/>
            <person name="Gaspar M.L."/>
            <person name="Mondo S.J."/>
            <person name="LaButti K.M."/>
            <person name="Sandor L."/>
            <person name="Grigoriev I.V."/>
            <person name="Henry S.A."/>
            <person name="Pawlowska T.E."/>
        </authorList>
    </citation>
    <scope>NUCLEOTIDE SEQUENCE [LARGE SCALE GENOMIC DNA]</scope>
    <source>
        <strain evidence="3 4">ATCC 52813</strain>
    </source>
</reference>
<keyword evidence="1" id="KW-0853">WD repeat</keyword>
<proteinExistence type="predicted"/>
<accession>A0A2G4SG37</accession>
<dbReference type="InterPro" id="IPR015943">
    <property type="entry name" value="WD40/YVTN_repeat-like_dom_sf"/>
</dbReference>
<dbReference type="InterPro" id="IPR036322">
    <property type="entry name" value="WD40_repeat_dom_sf"/>
</dbReference>
<dbReference type="GeneID" id="35443423"/>
<dbReference type="Pfam" id="PF00400">
    <property type="entry name" value="WD40"/>
    <property type="match status" value="1"/>
</dbReference>
<dbReference type="EMBL" id="KZ303872">
    <property type="protein sequence ID" value="PHZ07738.1"/>
    <property type="molecule type" value="Genomic_DNA"/>
</dbReference>
<keyword evidence="2" id="KW-0677">Repeat</keyword>
<name>A0A2G4SG37_RHIZD</name>
<keyword evidence="4" id="KW-1185">Reference proteome</keyword>
<gene>
    <name evidence="3" type="ORF">RHIMIDRAFT_274084</name>
</gene>
<dbReference type="SUPFAM" id="SSF50978">
    <property type="entry name" value="WD40 repeat-like"/>
    <property type="match status" value="1"/>
</dbReference>
<dbReference type="InterPro" id="IPR001680">
    <property type="entry name" value="WD40_rpt"/>
</dbReference>
<dbReference type="AlphaFoldDB" id="A0A2G4SG37"/>
<dbReference type="PANTHER" id="PTHR44472:SF1">
    <property type="entry name" value="DDB1 AND CUL4 ASSOCIATED FACTOR 4"/>
    <property type="match status" value="1"/>
</dbReference>
<evidence type="ECO:0000256" key="2">
    <source>
        <dbReference type="ARBA" id="ARBA00022737"/>
    </source>
</evidence>
<organism evidence="3 4">
    <name type="scientific">Rhizopus microsporus ATCC 52813</name>
    <dbReference type="NCBI Taxonomy" id="1340429"/>
    <lineage>
        <taxon>Eukaryota</taxon>
        <taxon>Fungi</taxon>
        <taxon>Fungi incertae sedis</taxon>
        <taxon>Mucoromycota</taxon>
        <taxon>Mucoromycotina</taxon>
        <taxon>Mucoromycetes</taxon>
        <taxon>Mucorales</taxon>
        <taxon>Mucorineae</taxon>
        <taxon>Rhizopodaceae</taxon>
        <taxon>Rhizopus</taxon>
    </lineage>
</organism>
<sequence length="458" mass="52688">MSFAIPGYFFDVKSNKYYKITSSGPYSMAELRKRLAAEEEEREKKATKKSKPIVPTLGDFFRQRATGMNPQVTINGHIATLLTFIKPQSKVILNKDFEDPKVIMTSAPNYGNMLVASKHRLLYNIGYQINPSFQIWRRGHCRYSLEEYTTITSVHYSFKNASQDYDTVLLSTSDSTMRRMAIPKQRPLSTEEISHFLDDAGTSIRDIDHVLDLPSSATELKEEAMFFASRDMFWTSATDDFYDSTMIGGDKHLYQLTSSLRRVGSRKVRSSVFDVHFSKNQPANCYVGSRDGSIKLMDLRENTMRFNFMFEASSSVTKMAELDRHQLLTVSMDGSIDIWDNRRLRSDPVRSLKGHRNEATHNLAFDIDLDNKMLLVAGDDGHVRIWSYSNCQHNQPVWKSNKFPKPVTAAKLFIDKQFPTIQPNWSTYCKLKRHNPGLLIYSEEDDNNNIPIARYFSM</sequence>
<dbReference type="STRING" id="1340429.A0A2G4SG37"/>
<dbReference type="Gene3D" id="2.130.10.10">
    <property type="entry name" value="YVTN repeat-like/Quinoprotein amine dehydrogenase"/>
    <property type="match status" value="1"/>
</dbReference>
<dbReference type="SMART" id="SM00320">
    <property type="entry name" value="WD40"/>
    <property type="match status" value="3"/>
</dbReference>
<protein>
    <submittedName>
        <fullName evidence="3">WD40 repeat-like protein</fullName>
    </submittedName>
</protein>
<dbReference type="InterPro" id="IPR052254">
    <property type="entry name" value="CUL4-DDB1_E3_ligase_receptor"/>
</dbReference>
<dbReference type="RefSeq" id="XP_023461446.1">
    <property type="nucleotide sequence ID" value="XM_023612434.1"/>
</dbReference>
<dbReference type="GO" id="GO:0080008">
    <property type="term" value="C:Cul4-RING E3 ubiquitin ligase complex"/>
    <property type="evidence" value="ECO:0007669"/>
    <property type="project" value="TreeGrafter"/>
</dbReference>
<dbReference type="Proteomes" id="UP000242254">
    <property type="component" value="Unassembled WGS sequence"/>
</dbReference>
<evidence type="ECO:0000256" key="1">
    <source>
        <dbReference type="ARBA" id="ARBA00022574"/>
    </source>
</evidence>
<evidence type="ECO:0000313" key="4">
    <source>
        <dbReference type="Proteomes" id="UP000242254"/>
    </source>
</evidence>
<evidence type="ECO:0000313" key="3">
    <source>
        <dbReference type="EMBL" id="PHZ07738.1"/>
    </source>
</evidence>